<feature type="transmembrane region" description="Helical" evidence="2">
    <location>
        <begin position="96"/>
        <end position="115"/>
    </location>
</feature>
<feature type="transmembrane region" description="Helical" evidence="2">
    <location>
        <begin position="145"/>
        <end position="167"/>
    </location>
</feature>
<protein>
    <recommendedName>
        <fullName evidence="5">DUF2232 domain-containing protein</fullName>
    </recommendedName>
</protein>
<gene>
    <name evidence="3" type="ORF">WJX84_004036</name>
</gene>
<feature type="region of interest" description="Disordered" evidence="1">
    <location>
        <begin position="22"/>
        <end position="84"/>
    </location>
</feature>
<name>A0AAW1SWG0_9CHLO</name>
<keyword evidence="4" id="KW-1185">Reference proteome</keyword>
<accession>A0AAW1SWG0</accession>
<dbReference type="PANTHER" id="PTHR37185">
    <property type="entry name" value="MEMBRANE PROTEIN"/>
    <property type="match status" value="1"/>
</dbReference>
<sequence>MATCKGLEQPLRLHGRALHSYSSSPQLAHKLSSRTPGLVPDFRSQKNLVSAASSSGQAEEQTLNQSEPEAGPEDEPSVSGQEAEIPLYSLEDTRRLVETAMMAAVGGLAYVLATTLKLEGYMGYFLPLPVVLSGMRAGPTGARKTFTATIFLLLVLLGPLQAASYIFQHGILAVVLGALWAWRAAWAVSIPLAALAKVGGTLGGIALACLTLHENLFAVLLNNVYSLVDQLAAFVGASGAPSPAVIVCVVGSMLVVNALIYAVLMHILYAILLSNLGHPIPVPSFVTNFLRKRQLGGNS</sequence>
<feature type="compositionally biased region" description="Polar residues" evidence="1">
    <location>
        <begin position="56"/>
        <end position="67"/>
    </location>
</feature>
<keyword evidence="2" id="KW-0812">Transmembrane</keyword>
<feature type="transmembrane region" description="Helical" evidence="2">
    <location>
        <begin position="244"/>
        <end position="272"/>
    </location>
</feature>
<evidence type="ECO:0000256" key="1">
    <source>
        <dbReference type="SAM" id="MobiDB-lite"/>
    </source>
</evidence>
<dbReference type="Pfam" id="PF09991">
    <property type="entry name" value="DUF2232"/>
    <property type="match status" value="1"/>
</dbReference>
<dbReference type="Proteomes" id="UP001485043">
    <property type="component" value="Unassembled WGS sequence"/>
</dbReference>
<organism evidence="3 4">
    <name type="scientific">Apatococcus fuscideae</name>
    <dbReference type="NCBI Taxonomy" id="2026836"/>
    <lineage>
        <taxon>Eukaryota</taxon>
        <taxon>Viridiplantae</taxon>
        <taxon>Chlorophyta</taxon>
        <taxon>core chlorophytes</taxon>
        <taxon>Trebouxiophyceae</taxon>
        <taxon>Chlorellales</taxon>
        <taxon>Chlorellaceae</taxon>
        <taxon>Apatococcus</taxon>
    </lineage>
</organism>
<comment type="caution">
    <text evidence="3">The sequence shown here is derived from an EMBL/GenBank/DDBJ whole genome shotgun (WGS) entry which is preliminary data.</text>
</comment>
<dbReference type="InterPro" id="IPR018710">
    <property type="entry name" value="DUF2232"/>
</dbReference>
<keyword evidence="2" id="KW-1133">Transmembrane helix</keyword>
<dbReference type="PANTHER" id="PTHR37185:SF3">
    <property type="entry name" value="MEMBRANE PROTEIN"/>
    <property type="match status" value="1"/>
</dbReference>
<keyword evidence="2" id="KW-0472">Membrane</keyword>
<feature type="transmembrane region" description="Helical" evidence="2">
    <location>
        <begin position="202"/>
        <end position="224"/>
    </location>
</feature>
<feature type="transmembrane region" description="Helical" evidence="2">
    <location>
        <begin position="173"/>
        <end position="195"/>
    </location>
</feature>
<dbReference type="EMBL" id="JALJOV010000807">
    <property type="protein sequence ID" value="KAK9861141.1"/>
    <property type="molecule type" value="Genomic_DNA"/>
</dbReference>
<reference evidence="3 4" key="1">
    <citation type="journal article" date="2024" name="Nat. Commun.">
        <title>Phylogenomics reveals the evolutionary origins of lichenization in chlorophyte algae.</title>
        <authorList>
            <person name="Puginier C."/>
            <person name="Libourel C."/>
            <person name="Otte J."/>
            <person name="Skaloud P."/>
            <person name="Haon M."/>
            <person name="Grisel S."/>
            <person name="Petersen M."/>
            <person name="Berrin J.G."/>
            <person name="Delaux P.M."/>
            <person name="Dal Grande F."/>
            <person name="Keller J."/>
        </authorList>
    </citation>
    <scope>NUCLEOTIDE SEQUENCE [LARGE SCALE GENOMIC DNA]</scope>
    <source>
        <strain evidence="3 4">SAG 2523</strain>
    </source>
</reference>
<evidence type="ECO:0008006" key="5">
    <source>
        <dbReference type="Google" id="ProtNLM"/>
    </source>
</evidence>
<dbReference type="AlphaFoldDB" id="A0AAW1SWG0"/>
<proteinExistence type="predicted"/>
<evidence type="ECO:0000313" key="3">
    <source>
        <dbReference type="EMBL" id="KAK9861141.1"/>
    </source>
</evidence>
<evidence type="ECO:0000313" key="4">
    <source>
        <dbReference type="Proteomes" id="UP001485043"/>
    </source>
</evidence>
<evidence type="ECO:0000256" key="2">
    <source>
        <dbReference type="SAM" id="Phobius"/>
    </source>
</evidence>